<dbReference type="FunFam" id="1.25.40.10:FF:000060">
    <property type="entry name" value="Golgi to ER traffic protein 4 homolog"/>
    <property type="match status" value="1"/>
</dbReference>
<evidence type="ECO:0000256" key="2">
    <source>
        <dbReference type="ARBA" id="ARBA00005351"/>
    </source>
</evidence>
<evidence type="ECO:0000256" key="1">
    <source>
        <dbReference type="ARBA" id="ARBA00004514"/>
    </source>
</evidence>
<protein>
    <submittedName>
        <fullName evidence="8">Golgi to ER traffic protein 4 homolog (inferred by orthology to a human protein)</fullName>
    </submittedName>
</protein>
<keyword evidence="4" id="KW-0963">Cytoplasm</keyword>
<comment type="similarity">
    <text evidence="2">Belongs to the GET4 family.</text>
</comment>
<reference evidence="8" key="1">
    <citation type="submission" date="2017-02" db="UniProtKB">
        <authorList>
            <consortium name="WormBaseParasite"/>
        </authorList>
    </citation>
    <scope>IDENTIFICATION</scope>
</reference>
<dbReference type="OrthoDB" id="10252405at2759"/>
<keyword evidence="7" id="KW-1185">Reference proteome</keyword>
<dbReference type="GO" id="GO:0045048">
    <property type="term" value="P:protein insertion into ER membrane"/>
    <property type="evidence" value="ECO:0007669"/>
    <property type="project" value="InterPro"/>
</dbReference>
<reference evidence="6 7" key="2">
    <citation type="submission" date="2018-11" db="EMBL/GenBank/DDBJ databases">
        <authorList>
            <consortium name="Pathogen Informatics"/>
        </authorList>
    </citation>
    <scope>NUCLEOTIDE SEQUENCE [LARGE SCALE GENOMIC DNA]</scope>
</reference>
<organism evidence="8">
    <name type="scientific">Anisakis simplex</name>
    <name type="common">Herring worm</name>
    <dbReference type="NCBI Taxonomy" id="6269"/>
    <lineage>
        <taxon>Eukaryota</taxon>
        <taxon>Metazoa</taxon>
        <taxon>Ecdysozoa</taxon>
        <taxon>Nematoda</taxon>
        <taxon>Chromadorea</taxon>
        <taxon>Rhabditida</taxon>
        <taxon>Spirurina</taxon>
        <taxon>Ascaridomorpha</taxon>
        <taxon>Ascaridoidea</taxon>
        <taxon>Anisakidae</taxon>
        <taxon>Anisakis</taxon>
        <taxon>Anisakis simplex complex</taxon>
    </lineage>
</organism>
<keyword evidence="3" id="KW-0813">Transport</keyword>
<feature type="compositionally biased region" description="Low complexity" evidence="5">
    <location>
        <begin position="339"/>
        <end position="362"/>
    </location>
</feature>
<accession>A0A0M3K2T4</accession>
<evidence type="ECO:0000313" key="7">
    <source>
        <dbReference type="Proteomes" id="UP000267096"/>
    </source>
</evidence>
<dbReference type="Proteomes" id="UP000267096">
    <property type="component" value="Unassembled WGS sequence"/>
</dbReference>
<feature type="compositionally biased region" description="Acidic residues" evidence="5">
    <location>
        <begin position="312"/>
        <end position="321"/>
    </location>
</feature>
<dbReference type="WBParaSite" id="ASIM_0001525001-mRNA-1">
    <property type="protein sequence ID" value="ASIM_0001525001-mRNA-1"/>
    <property type="gene ID" value="ASIM_0001525001"/>
</dbReference>
<evidence type="ECO:0000313" key="6">
    <source>
        <dbReference type="EMBL" id="VDK53018.1"/>
    </source>
</evidence>
<gene>
    <name evidence="6" type="ORF">ASIM_LOCUS14660</name>
</gene>
<dbReference type="PANTHER" id="PTHR12875:SF0">
    <property type="entry name" value="GOLGI TO ER TRAFFIC PROTEIN 4 HOMOLOG"/>
    <property type="match status" value="1"/>
</dbReference>
<dbReference type="AlphaFoldDB" id="A0A0M3K2T4"/>
<dbReference type="InterPro" id="IPR007317">
    <property type="entry name" value="GET4"/>
</dbReference>
<evidence type="ECO:0000256" key="3">
    <source>
        <dbReference type="ARBA" id="ARBA00022448"/>
    </source>
</evidence>
<sequence>MNRLEKKLSSCLESGDYYEANQIYRTLYHRMSSQGKWHELQDLLYNGAIKLLDVNEPTSAIDLAELFIESLQKSNMPVSSSLLDRFEQLFTRLPPLLEKETSTGGSRMDRRNEFLSRALKWTMAVGEKKRHREKGHPDFHARVAKVLWHENKYVAARNHFFLSNDSEGFASFLIDFQQHCGFKSEKDLFIAQAVLQVLCSRRSKMACVMLQLYCEKHPEIASEAPYQLPLLNFVWLLTLCVQLRNVTYFSIIVEQYQKCLERDPSYRDYLDKIGQIYFGLPPPQESMSSGLFGTLLKGLLGSNEPTGSSFADDSDSDDDLDNSASFMDANDDDSDRVGATRSTAHSASASSNSTSHFKSSSSQPPKKTEPNDSKGPQTSAEMNFDMDLD</sequence>
<name>A0A0M3K2T4_ANISI</name>
<evidence type="ECO:0000256" key="4">
    <source>
        <dbReference type="ARBA" id="ARBA00022490"/>
    </source>
</evidence>
<evidence type="ECO:0000313" key="8">
    <source>
        <dbReference type="WBParaSite" id="ASIM_0001525001-mRNA-1"/>
    </source>
</evidence>
<dbReference type="InterPro" id="IPR011990">
    <property type="entry name" value="TPR-like_helical_dom_sf"/>
</dbReference>
<proteinExistence type="inferred from homology"/>
<feature type="region of interest" description="Disordered" evidence="5">
    <location>
        <begin position="306"/>
        <end position="389"/>
    </location>
</feature>
<dbReference type="PANTHER" id="PTHR12875">
    <property type="entry name" value="GOLGI TO ER TRAFFIC PROTEIN 4 HOMOLOG"/>
    <property type="match status" value="1"/>
</dbReference>
<dbReference type="GO" id="GO:0071818">
    <property type="term" value="C:BAT3 complex"/>
    <property type="evidence" value="ECO:0007669"/>
    <property type="project" value="TreeGrafter"/>
</dbReference>
<comment type="subcellular location">
    <subcellularLocation>
        <location evidence="1">Cytoplasm</location>
        <location evidence="1">Cytosol</location>
    </subcellularLocation>
</comment>
<evidence type="ECO:0000256" key="5">
    <source>
        <dbReference type="SAM" id="MobiDB-lite"/>
    </source>
</evidence>
<dbReference type="Gene3D" id="1.25.40.10">
    <property type="entry name" value="Tetratricopeptide repeat domain"/>
    <property type="match status" value="1"/>
</dbReference>
<dbReference type="Pfam" id="PF04190">
    <property type="entry name" value="GET4"/>
    <property type="match status" value="1"/>
</dbReference>
<dbReference type="EMBL" id="UYRR01031865">
    <property type="protein sequence ID" value="VDK53018.1"/>
    <property type="molecule type" value="Genomic_DNA"/>
</dbReference>